<evidence type="ECO:0000259" key="12">
    <source>
        <dbReference type="PROSITE" id="PS50850"/>
    </source>
</evidence>
<dbReference type="SUPFAM" id="SSF103473">
    <property type="entry name" value="MFS general substrate transporter"/>
    <property type="match status" value="1"/>
</dbReference>
<name>A0A0L1J3U5_ASPN3</name>
<dbReference type="InterPro" id="IPR001138">
    <property type="entry name" value="Zn2Cys6_DnaBD"/>
</dbReference>
<dbReference type="InterPro" id="IPR011701">
    <property type="entry name" value="MFS"/>
</dbReference>
<dbReference type="EMBL" id="JNOM01000116">
    <property type="protein sequence ID" value="KNG86412.1"/>
    <property type="molecule type" value="Genomic_DNA"/>
</dbReference>
<dbReference type="AlphaFoldDB" id="A0A0L1J3U5"/>
<feature type="transmembrane region" description="Helical" evidence="11">
    <location>
        <begin position="831"/>
        <end position="852"/>
    </location>
</feature>
<comment type="similarity">
    <text evidence="2">Belongs to the major facilitator superfamily. TCR/Tet family.</text>
</comment>
<feature type="domain" description="Major facilitator superfamily (MFS) profile" evidence="12">
    <location>
        <begin position="566"/>
        <end position="1056"/>
    </location>
</feature>
<dbReference type="Gene3D" id="1.20.1720.10">
    <property type="entry name" value="Multidrug resistance protein D"/>
    <property type="match status" value="1"/>
</dbReference>
<feature type="transmembrane region" description="Helical" evidence="11">
    <location>
        <begin position="561"/>
        <end position="581"/>
    </location>
</feature>
<evidence type="ECO:0000256" key="2">
    <source>
        <dbReference type="ARBA" id="ARBA00007520"/>
    </source>
</evidence>
<dbReference type="FunFam" id="1.20.1250.20:FF:000196">
    <property type="entry name" value="MFS toxin efflux pump (AflT)"/>
    <property type="match status" value="1"/>
</dbReference>
<feature type="transmembrane region" description="Helical" evidence="11">
    <location>
        <begin position="656"/>
        <end position="677"/>
    </location>
</feature>
<dbReference type="RefSeq" id="XP_015407335.1">
    <property type="nucleotide sequence ID" value="XM_015550741.1"/>
</dbReference>
<dbReference type="GO" id="GO:0005886">
    <property type="term" value="C:plasma membrane"/>
    <property type="evidence" value="ECO:0007669"/>
    <property type="project" value="TreeGrafter"/>
</dbReference>
<keyword evidence="8" id="KW-0804">Transcription</keyword>
<evidence type="ECO:0000256" key="7">
    <source>
        <dbReference type="ARBA" id="ARBA00023136"/>
    </source>
</evidence>
<evidence type="ECO:0000256" key="3">
    <source>
        <dbReference type="ARBA" id="ARBA00022692"/>
    </source>
</evidence>
<dbReference type="FunFam" id="1.20.1720.10:FF:000012">
    <property type="entry name" value="MFS toxin efflux pump (AflT)"/>
    <property type="match status" value="1"/>
</dbReference>
<keyword evidence="4 11" id="KW-1133">Transmembrane helix</keyword>
<feature type="transmembrane region" description="Helical" evidence="11">
    <location>
        <begin position="1033"/>
        <end position="1053"/>
    </location>
</feature>
<dbReference type="GeneID" id="26807288"/>
<dbReference type="PROSITE" id="PS50850">
    <property type="entry name" value="MFS"/>
    <property type="match status" value="1"/>
</dbReference>
<dbReference type="CDD" id="cd17502">
    <property type="entry name" value="MFS_Azr1_MDR_like"/>
    <property type="match status" value="1"/>
</dbReference>
<dbReference type="GO" id="GO:0022857">
    <property type="term" value="F:transmembrane transporter activity"/>
    <property type="evidence" value="ECO:0007669"/>
    <property type="project" value="InterPro"/>
</dbReference>
<comment type="subcellular location">
    <subcellularLocation>
        <location evidence="1">Membrane</location>
        <topology evidence="1">Multi-pass membrane protein</topology>
    </subcellularLocation>
</comment>
<dbReference type="PROSITE" id="PS00463">
    <property type="entry name" value="ZN2_CY6_FUNGAL_1"/>
    <property type="match status" value="1"/>
</dbReference>
<protein>
    <recommendedName>
        <fullName evidence="12">Major facilitator superfamily (MFS) profile domain-containing protein</fullName>
    </recommendedName>
</protein>
<feature type="transmembrane region" description="Helical" evidence="11">
    <location>
        <begin position="716"/>
        <end position="737"/>
    </location>
</feature>
<keyword evidence="9" id="KW-0539">Nucleus</keyword>
<dbReference type="Gene3D" id="4.10.240.10">
    <property type="entry name" value="Zn(2)-C6 fungal-type DNA-binding domain"/>
    <property type="match status" value="1"/>
</dbReference>
<dbReference type="GO" id="GO:0000981">
    <property type="term" value="F:DNA-binding transcription factor activity, RNA polymerase II-specific"/>
    <property type="evidence" value="ECO:0007669"/>
    <property type="project" value="InterPro"/>
</dbReference>
<comment type="caution">
    <text evidence="13">The sequence shown here is derived from an EMBL/GenBank/DDBJ whole genome shotgun (WGS) entry which is preliminary data.</text>
</comment>
<dbReference type="Gene3D" id="1.20.1250.20">
    <property type="entry name" value="MFS general substrate transporter like domains"/>
    <property type="match status" value="1"/>
</dbReference>
<dbReference type="PANTHER" id="PTHR23501">
    <property type="entry name" value="MAJOR FACILITATOR SUPERFAMILY"/>
    <property type="match status" value="1"/>
</dbReference>
<evidence type="ECO:0000256" key="9">
    <source>
        <dbReference type="ARBA" id="ARBA00023242"/>
    </source>
</evidence>
<feature type="transmembrane region" description="Helical" evidence="11">
    <location>
        <begin position="689"/>
        <end position="710"/>
    </location>
</feature>
<evidence type="ECO:0000256" key="8">
    <source>
        <dbReference type="ARBA" id="ARBA00023163"/>
    </source>
</evidence>
<feature type="transmembrane region" description="Helical" evidence="11">
    <location>
        <begin position="792"/>
        <end position="811"/>
    </location>
</feature>
<dbReference type="CDD" id="cd12148">
    <property type="entry name" value="fungal_TF_MHR"/>
    <property type="match status" value="1"/>
</dbReference>
<accession>A0A0L1J3U5</accession>
<keyword evidence="3 11" id="KW-0812">Transmembrane</keyword>
<feature type="region of interest" description="Disordered" evidence="10">
    <location>
        <begin position="508"/>
        <end position="551"/>
    </location>
</feature>
<dbReference type="InterPro" id="IPR020846">
    <property type="entry name" value="MFS_dom"/>
</dbReference>
<keyword evidence="6" id="KW-0238">DNA-binding</keyword>
<dbReference type="Proteomes" id="UP000037505">
    <property type="component" value="Unassembled WGS sequence"/>
</dbReference>
<feature type="non-terminal residue" evidence="13">
    <location>
        <position position="1071"/>
    </location>
</feature>
<dbReference type="InterPro" id="IPR036864">
    <property type="entry name" value="Zn2-C6_fun-type_DNA-bd_sf"/>
</dbReference>
<dbReference type="GO" id="GO:0009893">
    <property type="term" value="P:positive regulation of metabolic process"/>
    <property type="evidence" value="ECO:0007669"/>
    <property type="project" value="UniProtKB-ARBA"/>
</dbReference>
<evidence type="ECO:0000256" key="10">
    <source>
        <dbReference type="SAM" id="MobiDB-lite"/>
    </source>
</evidence>
<evidence type="ECO:0000256" key="1">
    <source>
        <dbReference type="ARBA" id="ARBA00004141"/>
    </source>
</evidence>
<feature type="transmembrane region" description="Helical" evidence="11">
    <location>
        <begin position="630"/>
        <end position="650"/>
    </location>
</feature>
<feature type="transmembrane region" description="Helical" evidence="11">
    <location>
        <begin position="757"/>
        <end position="780"/>
    </location>
</feature>
<feature type="transmembrane region" description="Helical" evidence="11">
    <location>
        <begin position="895"/>
        <end position="916"/>
    </location>
</feature>
<dbReference type="SUPFAM" id="SSF57701">
    <property type="entry name" value="Zn2/Cys6 DNA-binding domain"/>
    <property type="match status" value="1"/>
</dbReference>
<dbReference type="GO" id="GO:0003677">
    <property type="term" value="F:DNA binding"/>
    <property type="evidence" value="ECO:0007669"/>
    <property type="project" value="UniProtKB-KW"/>
</dbReference>
<keyword evidence="14" id="KW-1185">Reference proteome</keyword>
<evidence type="ECO:0000256" key="11">
    <source>
        <dbReference type="SAM" id="Phobius"/>
    </source>
</evidence>
<evidence type="ECO:0000256" key="5">
    <source>
        <dbReference type="ARBA" id="ARBA00023015"/>
    </source>
</evidence>
<feature type="transmembrane region" description="Helical" evidence="11">
    <location>
        <begin position="864"/>
        <end position="888"/>
    </location>
</feature>
<dbReference type="OrthoDB" id="10021397at2759"/>
<reference evidence="13 14" key="1">
    <citation type="submission" date="2014-06" db="EMBL/GenBank/DDBJ databases">
        <title>The Genome of the Aflatoxigenic Filamentous Fungus Aspergillus nomius.</title>
        <authorList>
            <person name="Moore M.G."/>
            <person name="Shannon B.M."/>
            <person name="Brian M.M."/>
        </authorList>
    </citation>
    <scope>NUCLEOTIDE SEQUENCE [LARGE SCALE GENOMIC DNA]</scope>
    <source>
        <strain evidence="13 14">NRRL 13137</strain>
    </source>
</reference>
<dbReference type="PANTHER" id="PTHR23501:SF193">
    <property type="entry name" value="MULTIDRUG TRANSPORTER, PUTATIVE (AFU_ORTHOLOGUE AFUA_8G00940)-RELATED"/>
    <property type="match status" value="1"/>
</dbReference>
<keyword evidence="7 11" id="KW-0472">Membrane</keyword>
<evidence type="ECO:0000256" key="4">
    <source>
        <dbReference type="ARBA" id="ARBA00022989"/>
    </source>
</evidence>
<organism evidence="13 14">
    <name type="scientific">Aspergillus nomiae NRRL (strain ATCC 15546 / NRRL 13137 / CBS 260.88 / M93)</name>
    <dbReference type="NCBI Taxonomy" id="1509407"/>
    <lineage>
        <taxon>Eukaryota</taxon>
        <taxon>Fungi</taxon>
        <taxon>Dikarya</taxon>
        <taxon>Ascomycota</taxon>
        <taxon>Pezizomycotina</taxon>
        <taxon>Eurotiomycetes</taxon>
        <taxon>Eurotiomycetidae</taxon>
        <taxon>Eurotiales</taxon>
        <taxon>Aspergillaceae</taxon>
        <taxon>Aspergillus</taxon>
        <taxon>Aspergillus subgen. Circumdati</taxon>
    </lineage>
</organism>
<sequence length="1071" mass="116818">MNPGHRELGPYGRACATCARAKCKCIPRAGGSTCERCHRLNKECIQPIRQRKLKPLSKRTQLEHKLDGLMTLLASTGQSQLQPLSLSDPGANMNTNIVTSETESPNSNSELLGTVISVPDLGQGAEEEACLASFRKEKLPVFPVVYIPDTMSAKDVKEQSPFLWRCITAVQCKHPSRQSELCASIREVAGKKLLVDCAKSLDLLQGILVYLAWVTYLTQPQKSSLCIYTQMAIGLVFELGLNKPAPPDLCMATSNCNAVGHLPHLKPSLSTKRTMNERRAVLGCFVLSSLIAQFLGRMDPLRWTPHMEECLNALAESDASPNDVVLVQITRTRLLADAILQGPWYENLYDIDIASRAPASFHMKAIQTQLQTLKAKIPIDLAENRPILFHLIHTEVSLYETALSKPTANTEYTDPQRLDHLYTCLKTVKSFFDLLITVPIADLTSITLPDLIYISHCLVTLFRLSTFDCPGWDRAIVRRTLDLVTITGQLADRLNAVAQATANISTQTQFSTNIPSPNSPIKMSEDNQPNENLKRQTNPEDELNESPSVPEKYKPEWLEGVPLVMAISGTTLVVFLMLLDISIVSTAIPEITNQFHSLDDVAWYGSAYTIASASLQPLTGKFYNYFQLKWTFLSFFSLFEIGSLICGVADSSKMLIIGRAVAGMGSSGMLNGAMNILAAAVPMHKRPTLMGVIMGIAQLGLVSGPLIGGAFTTSSTWRWCFYINLPIGVLVGALLIFTRIPEQKPKDKASEVIRSTLLYKFDWVGFALFAPACIQLLLALQYGGNQYPWKSATVIGLFCGTVATLLVFIAWERHMGRDAMIPGYLLRNRIVVCSCMLSMMIFGMTMILSYYLPIYFQSVRGKSALVSGVNLLPNILCQLVMAVVSGILTGKLGYYLPWGVLGAMLNAIGCGLLSTLTPNTSVPAWAGFQSLVGFGRGAATQVPMIAIQNAVVADEVSTAMAIMTCSQTLGGAVFLAVGQAIFSQALRVKLPEYAPAVDAETVIAAGATGFRDVVSMRQLPGVLRAYAKSVDRVFYLGVGLSVAQLIFVWGVGFKNVKEKGGKASGEVGDDK</sequence>
<keyword evidence="5" id="KW-0805">Transcription regulation</keyword>
<dbReference type="GO" id="GO:0008270">
    <property type="term" value="F:zinc ion binding"/>
    <property type="evidence" value="ECO:0007669"/>
    <property type="project" value="InterPro"/>
</dbReference>
<evidence type="ECO:0000256" key="6">
    <source>
        <dbReference type="ARBA" id="ARBA00023125"/>
    </source>
</evidence>
<feature type="compositionally biased region" description="Polar residues" evidence="10">
    <location>
        <begin position="508"/>
        <end position="531"/>
    </location>
</feature>
<evidence type="ECO:0000313" key="13">
    <source>
        <dbReference type="EMBL" id="KNG86412.1"/>
    </source>
</evidence>
<evidence type="ECO:0000313" key="14">
    <source>
        <dbReference type="Proteomes" id="UP000037505"/>
    </source>
</evidence>
<dbReference type="InterPro" id="IPR036259">
    <property type="entry name" value="MFS_trans_sf"/>
</dbReference>
<gene>
    <name evidence="13" type="ORF">ANOM_005484</name>
</gene>
<proteinExistence type="inferred from homology"/>
<dbReference type="Pfam" id="PF07690">
    <property type="entry name" value="MFS_1"/>
    <property type="match status" value="1"/>
</dbReference>